<organism evidence="1 2">
    <name type="scientific">Geomonas silvestris</name>
    <dbReference type="NCBI Taxonomy" id="2740184"/>
    <lineage>
        <taxon>Bacteria</taxon>
        <taxon>Pseudomonadati</taxon>
        <taxon>Thermodesulfobacteriota</taxon>
        <taxon>Desulfuromonadia</taxon>
        <taxon>Geobacterales</taxon>
        <taxon>Geobacteraceae</taxon>
        <taxon>Geomonas</taxon>
    </lineage>
</organism>
<comment type="caution">
    <text evidence="1">The sequence shown here is derived from an EMBL/GenBank/DDBJ whole genome shotgun (WGS) entry which is preliminary data.</text>
</comment>
<reference evidence="2" key="1">
    <citation type="submission" date="2020-06" db="EMBL/GenBank/DDBJ databases">
        <title>Draft genomic sequence of Geomonas sp. Red330.</title>
        <authorList>
            <person name="Itoh H."/>
            <person name="Zhenxing X."/>
            <person name="Ushijima N."/>
            <person name="Masuda Y."/>
            <person name="Shiratori Y."/>
            <person name="Senoo K."/>
        </authorList>
    </citation>
    <scope>NUCLEOTIDE SEQUENCE [LARGE SCALE GENOMIC DNA]</scope>
    <source>
        <strain evidence="2">Red330</strain>
    </source>
</reference>
<protein>
    <submittedName>
        <fullName evidence="1">Uncharacterized protein</fullName>
    </submittedName>
</protein>
<evidence type="ECO:0000313" key="1">
    <source>
        <dbReference type="EMBL" id="GFO58133.1"/>
    </source>
</evidence>
<evidence type="ECO:0000313" key="2">
    <source>
        <dbReference type="Proteomes" id="UP000556026"/>
    </source>
</evidence>
<name>A0A6V8ME80_9BACT</name>
<proteinExistence type="predicted"/>
<sequence>MQSLTETLPNTTPAKPTTTVPLELIITDPKLRLSLLSQIVSK</sequence>
<dbReference type="Proteomes" id="UP000556026">
    <property type="component" value="Unassembled WGS sequence"/>
</dbReference>
<gene>
    <name evidence="1" type="ORF">GMST_04580</name>
</gene>
<keyword evidence="2" id="KW-1185">Reference proteome</keyword>
<dbReference type="EMBL" id="BLXX01000001">
    <property type="protein sequence ID" value="GFO58133.1"/>
    <property type="molecule type" value="Genomic_DNA"/>
</dbReference>
<accession>A0A6V8ME80</accession>
<dbReference type="AlphaFoldDB" id="A0A6V8ME80"/>
<dbReference type="RefSeq" id="WP_281379871.1">
    <property type="nucleotide sequence ID" value="NZ_BLXX01000001.1"/>
</dbReference>